<dbReference type="RefSeq" id="WP_048670191.1">
    <property type="nucleotide sequence ID" value="NZ_CBTJ020000002.1"/>
</dbReference>
<dbReference type="Pfam" id="PF07295">
    <property type="entry name" value="DUF1451"/>
    <property type="match status" value="1"/>
</dbReference>
<evidence type="ECO:0000313" key="2">
    <source>
        <dbReference type="Proteomes" id="UP000035760"/>
    </source>
</evidence>
<protein>
    <recommendedName>
        <fullName evidence="3">Zinc ribbon-containing protein</fullName>
    </recommendedName>
</protein>
<keyword evidence="2" id="KW-1185">Reference proteome</keyword>
<dbReference type="STRING" id="1400863.BN873_100072"/>
<reference evidence="1" key="2">
    <citation type="submission" date="2014-03" db="EMBL/GenBank/DDBJ databases">
        <title>Candidatus Competibacter-lineage genomes retrieved from metagenomes reveal functional metabolic diversity.</title>
        <authorList>
            <person name="McIlroy S.J."/>
            <person name="Albertsen M."/>
            <person name="Andresen E.K."/>
            <person name="Saunders A.M."/>
            <person name="Kristiansen R."/>
            <person name="Stokholm-Bjerregaard M."/>
            <person name="Nielsen K.L."/>
            <person name="Nielsen P.H."/>
        </authorList>
    </citation>
    <scope>NUCLEOTIDE SEQUENCE</scope>
    <source>
        <strain evidence="1">Run_A_D11</strain>
    </source>
</reference>
<organism evidence="1 2">
    <name type="scientific">Candidatus Competibacter denitrificans Run_A_D11</name>
    <dbReference type="NCBI Taxonomy" id="1400863"/>
    <lineage>
        <taxon>Bacteria</taxon>
        <taxon>Pseudomonadati</taxon>
        <taxon>Pseudomonadota</taxon>
        <taxon>Gammaproteobacteria</taxon>
        <taxon>Candidatus Competibacteraceae</taxon>
        <taxon>Candidatus Competibacter</taxon>
    </lineage>
</organism>
<dbReference type="InterPro" id="IPR009912">
    <property type="entry name" value="DUF1451"/>
</dbReference>
<reference evidence="1" key="1">
    <citation type="submission" date="2013-07" db="EMBL/GenBank/DDBJ databases">
        <authorList>
            <person name="McIlroy S."/>
        </authorList>
    </citation>
    <scope>NUCLEOTIDE SEQUENCE [LARGE SCALE GENOMIC DNA]</scope>
    <source>
        <strain evidence="1">Run_A_D11</strain>
    </source>
</reference>
<accession>W6M5N7</accession>
<dbReference type="EMBL" id="CBTJ020000002">
    <property type="protein sequence ID" value="CDI01060.1"/>
    <property type="molecule type" value="Genomic_DNA"/>
</dbReference>
<gene>
    <name evidence="1" type="ORF">BN873_100072</name>
</gene>
<comment type="caution">
    <text evidence="1">The sequence shown here is derived from an EMBL/GenBank/DDBJ whole genome shotgun (WGS) entry which is preliminary data.</text>
</comment>
<dbReference type="AlphaFoldDB" id="W6M5N7"/>
<evidence type="ECO:0000313" key="1">
    <source>
        <dbReference type="EMBL" id="CDI01060.1"/>
    </source>
</evidence>
<name>W6M5N7_9GAMM</name>
<dbReference type="Proteomes" id="UP000035760">
    <property type="component" value="Unassembled WGS sequence"/>
</dbReference>
<sequence>MTEPTYGNRFARQYGKMMERVKLHLDELEKAEKAAFPRLSASIEHAAEKAVILGDLTREEARLIGGYLKRDMEDASQYVVATGRDLRAWMRFDLELIEDRLLEFFEHGVDQSRLELSAFEQPLTEAVLEAAYRSGEVTGPGTLRCENCGEQVVFYAPTLISPCPICQGTSFMRLAEDL</sequence>
<dbReference type="OrthoDB" id="3174978at2"/>
<proteinExistence type="predicted"/>
<evidence type="ECO:0008006" key="3">
    <source>
        <dbReference type="Google" id="ProtNLM"/>
    </source>
</evidence>